<comment type="caution">
    <text evidence="1">The sequence shown here is derived from an EMBL/GenBank/DDBJ whole genome shotgun (WGS) entry which is preliminary data.</text>
</comment>
<evidence type="ECO:0000313" key="2">
    <source>
        <dbReference type="Proteomes" id="UP000276379"/>
    </source>
</evidence>
<accession>A0A3R8R870</accession>
<organism evidence="1 2">
    <name type="scientific">Streptomyces griseofuscus</name>
    <dbReference type="NCBI Taxonomy" id="146922"/>
    <lineage>
        <taxon>Bacteria</taxon>
        <taxon>Bacillati</taxon>
        <taxon>Actinomycetota</taxon>
        <taxon>Actinomycetes</taxon>
        <taxon>Kitasatosporales</taxon>
        <taxon>Streptomycetaceae</taxon>
        <taxon>Streptomyces</taxon>
    </lineage>
</organism>
<proteinExistence type="predicted"/>
<dbReference type="AlphaFoldDB" id="A0A3R8R870"/>
<dbReference type="RefSeq" id="WP_125214700.1">
    <property type="nucleotide sequence ID" value="NZ_PDES01000015.1"/>
</dbReference>
<reference evidence="1 2" key="1">
    <citation type="submission" date="2017-10" db="EMBL/GenBank/DDBJ databases">
        <title>Draft genome of actinobacteria isolated from guarana (Paullinia cupana (Mart.) Ducke.</title>
        <authorList>
            <person name="Siqueira K.A."/>
            <person name="Liotti R.G."/>
            <person name="Mendes T.A."/>
            <person name="Soares M.A."/>
        </authorList>
    </citation>
    <scope>NUCLEOTIDE SEQUENCE [LARGE SCALE GENOMIC DNA]</scope>
    <source>
        <strain evidence="1 2">199</strain>
    </source>
</reference>
<protein>
    <submittedName>
        <fullName evidence="1">Uncharacterized protein</fullName>
    </submittedName>
</protein>
<dbReference type="EMBL" id="PDES01000015">
    <property type="protein sequence ID" value="RRQ81536.1"/>
    <property type="molecule type" value="Genomic_DNA"/>
</dbReference>
<name>A0A3R8R870_9ACTN</name>
<sequence>MPAFTLISAEDPFETIVADAEAAVRAGFIADYLAAANAIDRAHVAYEIALYDAANPSEAPLMDEIHGLNQPAAA</sequence>
<evidence type="ECO:0000313" key="1">
    <source>
        <dbReference type="EMBL" id="RRQ81536.1"/>
    </source>
</evidence>
<keyword evidence="2" id="KW-1185">Reference proteome</keyword>
<dbReference type="Proteomes" id="UP000276379">
    <property type="component" value="Unassembled WGS sequence"/>
</dbReference>
<gene>
    <name evidence="1" type="ORF">CQW44_30510</name>
</gene>